<comment type="subcellular location">
    <subcellularLocation>
        <location evidence="1 12">Cytoplasm</location>
    </subcellularLocation>
</comment>
<evidence type="ECO:0000256" key="8">
    <source>
        <dbReference type="ARBA" id="ARBA00022679"/>
    </source>
</evidence>
<evidence type="ECO:0000259" key="15">
    <source>
        <dbReference type="Pfam" id="PF20260"/>
    </source>
</evidence>
<dbReference type="PIRSF" id="PIRSF015601">
    <property type="entry name" value="MTase_slr0722"/>
    <property type="match status" value="1"/>
</dbReference>
<dbReference type="InterPro" id="IPR015947">
    <property type="entry name" value="PUA-like_sf"/>
</dbReference>
<reference evidence="16 17" key="1">
    <citation type="submission" date="2018-11" db="EMBL/GenBank/DDBJ databases">
        <title>Mesobaculum littorinae gen. nov., sp. nov., isolated from Littorina scabra that represents a novel genus of the order Rhodobacteraceae.</title>
        <authorList>
            <person name="Li F."/>
        </authorList>
    </citation>
    <scope>NUCLEOTIDE SEQUENCE [LARGE SCALE GENOMIC DNA]</scope>
    <source>
        <strain evidence="16 17">M0103</strain>
    </source>
</reference>
<organism evidence="16 17">
    <name type="scientific">Mesobaculum littorinae</name>
    <dbReference type="NCBI Taxonomy" id="2486419"/>
    <lineage>
        <taxon>Bacteria</taxon>
        <taxon>Pseudomonadati</taxon>
        <taxon>Pseudomonadota</taxon>
        <taxon>Alphaproteobacteria</taxon>
        <taxon>Rhodobacterales</taxon>
        <taxon>Roseobacteraceae</taxon>
        <taxon>Mesobaculum</taxon>
    </lineage>
</organism>
<dbReference type="InterPro" id="IPR046886">
    <property type="entry name" value="RsmE_MTase_dom"/>
</dbReference>
<dbReference type="PANTHER" id="PTHR30027">
    <property type="entry name" value="RIBOSOMAL RNA SMALL SUBUNIT METHYLTRANSFERASE E"/>
    <property type="match status" value="1"/>
</dbReference>
<dbReference type="Gene3D" id="3.40.1280.10">
    <property type="match status" value="1"/>
</dbReference>
<evidence type="ECO:0000256" key="11">
    <source>
        <dbReference type="ARBA" id="ARBA00047944"/>
    </source>
</evidence>
<comment type="function">
    <text evidence="10 12">Specifically methylates the N3 position of the uracil ring of uridine 1498 (m3U1498) in 16S rRNA. Acts on the fully assembled 30S ribosomal subunit.</text>
</comment>
<dbReference type="GO" id="GO:0005737">
    <property type="term" value="C:cytoplasm"/>
    <property type="evidence" value="ECO:0007669"/>
    <property type="project" value="UniProtKB-SubCell"/>
</dbReference>
<evidence type="ECO:0000256" key="10">
    <source>
        <dbReference type="ARBA" id="ARBA00025699"/>
    </source>
</evidence>
<evidence type="ECO:0000256" key="5">
    <source>
        <dbReference type="ARBA" id="ARBA00022490"/>
    </source>
</evidence>
<dbReference type="GO" id="GO:0070042">
    <property type="term" value="F:rRNA (uridine-N3-)-methyltransferase activity"/>
    <property type="evidence" value="ECO:0007669"/>
    <property type="project" value="TreeGrafter"/>
</dbReference>
<protein>
    <recommendedName>
        <fullName evidence="4 12">Ribosomal RNA small subunit methyltransferase E</fullName>
        <ecNumber evidence="3 12">2.1.1.193</ecNumber>
    </recommendedName>
</protein>
<sequence>MAEKVRLYVEHPLGAGQTVPLDRGQAHYLFGVMRLAAGATLSLFNGADGEWRAEVTEAGKRGGTLTCVDRTAAFSRPPDLWLLFAPVKKTRTDFIVEKATELGVRDIRPVSTDFTNSERIRRDRLQAHAVEAAEQCGGVFVPEVHELSRLDRLLADWPDGRALWFCDEAQAGSSSGLAPLFAEAGLGAPAAILIGPEGGFSDAERARLRTHPAARSLSLGPRILRADTAAVAALTLWQAWHGDWSDRAEAPSSADAPDGWAGDDGGRVREATDGPAGGAAAGRDAAG</sequence>
<evidence type="ECO:0000256" key="12">
    <source>
        <dbReference type="PIRNR" id="PIRNR015601"/>
    </source>
</evidence>
<evidence type="ECO:0000313" key="17">
    <source>
        <dbReference type="Proteomes" id="UP000285908"/>
    </source>
</evidence>
<feature type="domain" description="Ribosomal RNA small subunit methyltransferase E PUA-like" evidence="15">
    <location>
        <begin position="21"/>
        <end position="62"/>
    </location>
</feature>
<evidence type="ECO:0000256" key="9">
    <source>
        <dbReference type="ARBA" id="ARBA00022691"/>
    </source>
</evidence>
<dbReference type="Proteomes" id="UP000285908">
    <property type="component" value="Unassembled WGS sequence"/>
</dbReference>
<dbReference type="Pfam" id="PF20260">
    <property type="entry name" value="PUA_4"/>
    <property type="match status" value="1"/>
</dbReference>
<comment type="similarity">
    <text evidence="2 12">Belongs to the RNA methyltransferase RsmE family.</text>
</comment>
<dbReference type="InterPro" id="IPR029026">
    <property type="entry name" value="tRNA_m1G_MTases_N"/>
</dbReference>
<dbReference type="OrthoDB" id="9815641at2"/>
<accession>A0A438AI90</accession>
<evidence type="ECO:0000256" key="1">
    <source>
        <dbReference type="ARBA" id="ARBA00004496"/>
    </source>
</evidence>
<dbReference type="Pfam" id="PF04452">
    <property type="entry name" value="Methyltrans_RNA"/>
    <property type="match status" value="1"/>
</dbReference>
<evidence type="ECO:0000259" key="14">
    <source>
        <dbReference type="Pfam" id="PF04452"/>
    </source>
</evidence>
<keyword evidence="8 12" id="KW-0808">Transferase</keyword>
<dbReference type="NCBIfam" id="NF008696">
    <property type="entry name" value="PRK11713.3-5"/>
    <property type="match status" value="1"/>
</dbReference>
<dbReference type="GO" id="GO:0070475">
    <property type="term" value="P:rRNA base methylation"/>
    <property type="evidence" value="ECO:0007669"/>
    <property type="project" value="TreeGrafter"/>
</dbReference>
<comment type="catalytic activity">
    <reaction evidence="11 12">
        <text>uridine(1498) in 16S rRNA + S-adenosyl-L-methionine = N(3)-methyluridine(1498) in 16S rRNA + S-adenosyl-L-homocysteine + H(+)</text>
        <dbReference type="Rhea" id="RHEA:42920"/>
        <dbReference type="Rhea" id="RHEA-COMP:10283"/>
        <dbReference type="Rhea" id="RHEA-COMP:10284"/>
        <dbReference type="ChEBI" id="CHEBI:15378"/>
        <dbReference type="ChEBI" id="CHEBI:57856"/>
        <dbReference type="ChEBI" id="CHEBI:59789"/>
        <dbReference type="ChEBI" id="CHEBI:65315"/>
        <dbReference type="ChEBI" id="CHEBI:74502"/>
        <dbReference type="EC" id="2.1.1.193"/>
    </reaction>
</comment>
<comment type="caution">
    <text evidence="16">The sequence shown here is derived from an EMBL/GenBank/DDBJ whole genome shotgun (WGS) entry which is preliminary data.</text>
</comment>
<evidence type="ECO:0000313" key="16">
    <source>
        <dbReference type="EMBL" id="RVV98345.1"/>
    </source>
</evidence>
<dbReference type="InterPro" id="IPR046887">
    <property type="entry name" value="RsmE_PUA-like"/>
</dbReference>
<evidence type="ECO:0000256" key="4">
    <source>
        <dbReference type="ARBA" id="ARBA00013673"/>
    </source>
</evidence>
<keyword evidence="17" id="KW-1185">Reference proteome</keyword>
<name>A0A438AI90_9RHOB</name>
<keyword evidence="9 12" id="KW-0949">S-adenosyl-L-methionine</keyword>
<dbReference type="Gene3D" id="2.40.240.20">
    <property type="entry name" value="Hypothetical PUA domain-like, domain 1"/>
    <property type="match status" value="1"/>
</dbReference>
<evidence type="ECO:0000256" key="3">
    <source>
        <dbReference type="ARBA" id="ARBA00012328"/>
    </source>
</evidence>
<evidence type="ECO:0000256" key="13">
    <source>
        <dbReference type="SAM" id="MobiDB-lite"/>
    </source>
</evidence>
<dbReference type="CDD" id="cd18084">
    <property type="entry name" value="RsmE-like"/>
    <property type="match status" value="1"/>
</dbReference>
<keyword evidence="6 12" id="KW-0698">rRNA processing</keyword>
<proteinExistence type="inferred from homology"/>
<dbReference type="EMBL" id="RQXX01000002">
    <property type="protein sequence ID" value="RVV98345.1"/>
    <property type="molecule type" value="Genomic_DNA"/>
</dbReference>
<dbReference type="PANTHER" id="PTHR30027:SF3">
    <property type="entry name" value="16S RRNA (URACIL(1498)-N(3))-METHYLTRANSFERASE"/>
    <property type="match status" value="1"/>
</dbReference>
<gene>
    <name evidence="16" type="ORF">EKE94_05315</name>
</gene>
<keyword evidence="5 12" id="KW-0963">Cytoplasm</keyword>
<evidence type="ECO:0000256" key="2">
    <source>
        <dbReference type="ARBA" id="ARBA00005528"/>
    </source>
</evidence>
<evidence type="ECO:0000256" key="6">
    <source>
        <dbReference type="ARBA" id="ARBA00022552"/>
    </source>
</evidence>
<dbReference type="SUPFAM" id="SSF88697">
    <property type="entry name" value="PUA domain-like"/>
    <property type="match status" value="1"/>
</dbReference>
<dbReference type="InterPro" id="IPR029028">
    <property type="entry name" value="Alpha/beta_knot_MTases"/>
</dbReference>
<dbReference type="EC" id="2.1.1.193" evidence="3 12"/>
<dbReference type="InterPro" id="IPR006700">
    <property type="entry name" value="RsmE"/>
</dbReference>
<dbReference type="SUPFAM" id="SSF75217">
    <property type="entry name" value="alpha/beta knot"/>
    <property type="match status" value="1"/>
</dbReference>
<feature type="domain" description="Ribosomal RNA small subunit methyltransferase E methyltransferase" evidence="14">
    <location>
        <begin position="78"/>
        <end position="238"/>
    </location>
</feature>
<evidence type="ECO:0000256" key="7">
    <source>
        <dbReference type="ARBA" id="ARBA00022603"/>
    </source>
</evidence>
<dbReference type="NCBIfam" id="TIGR00046">
    <property type="entry name" value="RsmE family RNA methyltransferase"/>
    <property type="match status" value="1"/>
</dbReference>
<keyword evidence="7 12" id="KW-0489">Methyltransferase</keyword>
<dbReference type="AlphaFoldDB" id="A0A438AI90"/>
<feature type="region of interest" description="Disordered" evidence="13">
    <location>
        <begin position="247"/>
        <end position="287"/>
    </location>
</feature>